<reference evidence="2 3" key="1">
    <citation type="submission" date="2022-03" db="EMBL/GenBank/DDBJ databases">
        <title>Complete genome of Streptomyces rimosus ssp. rimosus R7 (=ATCC 10970).</title>
        <authorList>
            <person name="Beganovic S."/>
            <person name="Ruckert C."/>
            <person name="Busche T."/>
            <person name="Kalinowski J."/>
            <person name="Wittmann C."/>
        </authorList>
    </citation>
    <scope>NUCLEOTIDE SEQUENCE [LARGE SCALE GENOMIC DNA]</scope>
    <source>
        <strain evidence="2 3">R7</strain>
    </source>
</reference>
<name>A0ABY3YUQ6_STRRM</name>
<dbReference type="Proteomes" id="UP000829494">
    <property type="component" value="Chromosome"/>
</dbReference>
<evidence type="ECO:0000256" key="1">
    <source>
        <dbReference type="SAM" id="MobiDB-lite"/>
    </source>
</evidence>
<protein>
    <submittedName>
        <fullName evidence="2">Uncharacterized protein</fullName>
    </submittedName>
</protein>
<evidence type="ECO:0000313" key="3">
    <source>
        <dbReference type="Proteomes" id="UP000829494"/>
    </source>
</evidence>
<proteinExistence type="predicted"/>
<feature type="compositionally biased region" description="Basic and acidic residues" evidence="1">
    <location>
        <begin position="1"/>
        <end position="14"/>
    </location>
</feature>
<dbReference type="EMBL" id="CP094298">
    <property type="protein sequence ID" value="UNZ01062.1"/>
    <property type="molecule type" value="Genomic_DNA"/>
</dbReference>
<gene>
    <name evidence="2" type="ORF">SRIMR7_02815</name>
</gene>
<dbReference type="GeneID" id="66859855"/>
<keyword evidence="3" id="KW-1185">Reference proteome</keyword>
<organism evidence="2 3">
    <name type="scientific">Streptomyces rimosus subsp. rimosus</name>
    <dbReference type="NCBI Taxonomy" id="132474"/>
    <lineage>
        <taxon>Bacteria</taxon>
        <taxon>Bacillati</taxon>
        <taxon>Actinomycetota</taxon>
        <taxon>Actinomycetes</taxon>
        <taxon>Kitasatosporales</taxon>
        <taxon>Streptomycetaceae</taxon>
        <taxon>Streptomyces</taxon>
    </lineage>
</organism>
<evidence type="ECO:0000313" key="2">
    <source>
        <dbReference type="EMBL" id="UNZ01062.1"/>
    </source>
</evidence>
<feature type="region of interest" description="Disordered" evidence="1">
    <location>
        <begin position="56"/>
        <end position="127"/>
    </location>
</feature>
<sequence>MTHRPLTDHPERTTARPQPAEATQGPTTAPGHVDVRIEAATPEAARLVAQTLRDHYAGAEQRSYPDAPDGGTRLHLTVDTTRTPGAMEPPRPWPVAGRPHHDELADAVPRPSAPTAPDEPSGERLTP</sequence>
<accession>A0ABY3YUQ6</accession>
<feature type="region of interest" description="Disordered" evidence="1">
    <location>
        <begin position="1"/>
        <end position="32"/>
    </location>
</feature>
<dbReference type="RefSeq" id="WP_003979353.1">
    <property type="nucleotide sequence ID" value="NZ_CP043497.1"/>
</dbReference>